<keyword evidence="4" id="KW-0488">Methylation</keyword>
<dbReference type="RefSeq" id="WP_353978329.1">
    <property type="nucleotide sequence ID" value="NZ_JBDIVF010000003.1"/>
</dbReference>
<name>A0ABV2CK43_9RHOO</name>
<dbReference type="Gene3D" id="3.55.40.10">
    <property type="entry name" value="minor pseudopilin epsh domain"/>
    <property type="match status" value="1"/>
</dbReference>
<dbReference type="PROSITE" id="PS00409">
    <property type="entry name" value="PROKAR_NTER_METHYL"/>
    <property type="match status" value="1"/>
</dbReference>
<dbReference type="InterPro" id="IPR045584">
    <property type="entry name" value="Pilin-like"/>
</dbReference>
<evidence type="ECO:0000256" key="6">
    <source>
        <dbReference type="ARBA" id="ARBA00022692"/>
    </source>
</evidence>
<evidence type="ECO:0000256" key="1">
    <source>
        <dbReference type="ARBA" id="ARBA00004377"/>
    </source>
</evidence>
<evidence type="ECO:0000313" key="13">
    <source>
        <dbReference type="Proteomes" id="UP001548590"/>
    </source>
</evidence>
<feature type="domain" description="General secretion pathway GspH" evidence="11">
    <location>
        <begin position="43"/>
        <end position="162"/>
    </location>
</feature>
<comment type="caution">
    <text evidence="12">The sequence shown here is derived from an EMBL/GenBank/DDBJ whole genome shotgun (WGS) entry which is preliminary data.</text>
</comment>
<evidence type="ECO:0000256" key="10">
    <source>
        <dbReference type="ARBA" id="ARBA00030775"/>
    </source>
</evidence>
<organism evidence="12 13">
    <name type="scientific">Uliginosibacterium paludis</name>
    <dbReference type="NCBI Taxonomy" id="1615952"/>
    <lineage>
        <taxon>Bacteria</taxon>
        <taxon>Pseudomonadati</taxon>
        <taxon>Pseudomonadota</taxon>
        <taxon>Betaproteobacteria</taxon>
        <taxon>Rhodocyclales</taxon>
        <taxon>Zoogloeaceae</taxon>
        <taxon>Uliginosibacterium</taxon>
    </lineage>
</organism>
<dbReference type="EMBL" id="JBEWLZ010000001">
    <property type="protein sequence ID" value="MET1488272.1"/>
    <property type="molecule type" value="Genomic_DNA"/>
</dbReference>
<keyword evidence="7" id="KW-1133">Transmembrane helix</keyword>
<dbReference type="InterPro" id="IPR022346">
    <property type="entry name" value="T2SS_GspH"/>
</dbReference>
<gene>
    <name evidence="12" type="ORF">ABVT11_00425</name>
</gene>
<dbReference type="InterPro" id="IPR012902">
    <property type="entry name" value="N_methyl_site"/>
</dbReference>
<evidence type="ECO:0000256" key="8">
    <source>
        <dbReference type="ARBA" id="ARBA00023136"/>
    </source>
</evidence>
<sequence>MRKISGFTLVELMVTLAVAAILAGIAAPSMSSLIRQNRITSVTNDLVSAAMYARSEAILRGAQVVLCSTTDTSASSPTCAATDSWAGGWIVYIDTDGNGSKGVSETVLRVWPGPQAGITLTPSAANARAMAFSRTGGALGIDGAGTTTAGATFSICGGSSVQGRITSFNATGRATTQRISAC</sequence>
<keyword evidence="13" id="KW-1185">Reference proteome</keyword>
<keyword evidence="8" id="KW-0472">Membrane</keyword>
<evidence type="ECO:0000259" key="11">
    <source>
        <dbReference type="Pfam" id="PF12019"/>
    </source>
</evidence>
<evidence type="ECO:0000256" key="2">
    <source>
        <dbReference type="ARBA" id="ARBA00021549"/>
    </source>
</evidence>
<evidence type="ECO:0000256" key="9">
    <source>
        <dbReference type="ARBA" id="ARBA00025772"/>
    </source>
</evidence>
<evidence type="ECO:0000256" key="3">
    <source>
        <dbReference type="ARBA" id="ARBA00022475"/>
    </source>
</evidence>
<accession>A0ABV2CK43</accession>
<evidence type="ECO:0000313" key="12">
    <source>
        <dbReference type="EMBL" id="MET1488272.1"/>
    </source>
</evidence>
<comment type="similarity">
    <text evidence="9">Belongs to the GSP H family.</text>
</comment>
<evidence type="ECO:0000256" key="5">
    <source>
        <dbReference type="ARBA" id="ARBA00022519"/>
    </source>
</evidence>
<keyword evidence="5" id="KW-0997">Cell inner membrane</keyword>
<evidence type="ECO:0000256" key="7">
    <source>
        <dbReference type="ARBA" id="ARBA00022989"/>
    </source>
</evidence>
<keyword evidence="3" id="KW-1003">Cell membrane</keyword>
<dbReference type="SUPFAM" id="SSF54523">
    <property type="entry name" value="Pili subunits"/>
    <property type="match status" value="1"/>
</dbReference>
<dbReference type="Pfam" id="PF12019">
    <property type="entry name" value="GspH"/>
    <property type="match status" value="1"/>
</dbReference>
<dbReference type="Pfam" id="PF07963">
    <property type="entry name" value="N_methyl"/>
    <property type="match status" value="1"/>
</dbReference>
<keyword evidence="6" id="KW-0812">Transmembrane</keyword>
<evidence type="ECO:0000256" key="4">
    <source>
        <dbReference type="ARBA" id="ARBA00022481"/>
    </source>
</evidence>
<dbReference type="Proteomes" id="UP001548590">
    <property type="component" value="Unassembled WGS sequence"/>
</dbReference>
<reference evidence="12 13" key="1">
    <citation type="submission" date="2024-07" db="EMBL/GenBank/DDBJ databases">
        <title>Uliginosibacterium paludis KCTC:42655.</title>
        <authorList>
            <person name="Kim M.K."/>
        </authorList>
    </citation>
    <scope>NUCLEOTIDE SEQUENCE [LARGE SCALE GENOMIC DNA]</scope>
    <source>
        <strain evidence="12 13">KCTC 42655</strain>
    </source>
</reference>
<protein>
    <recommendedName>
        <fullName evidence="2">Type II secretion system protein H</fullName>
    </recommendedName>
    <alternativeName>
        <fullName evidence="10">General secretion pathway protein H</fullName>
    </alternativeName>
</protein>
<dbReference type="NCBIfam" id="TIGR02532">
    <property type="entry name" value="IV_pilin_GFxxxE"/>
    <property type="match status" value="1"/>
</dbReference>
<proteinExistence type="inferred from homology"/>
<comment type="subcellular location">
    <subcellularLocation>
        <location evidence="1">Cell inner membrane</location>
        <topology evidence="1">Single-pass membrane protein</topology>
    </subcellularLocation>
</comment>